<feature type="transmembrane region" description="Helical" evidence="1">
    <location>
        <begin position="25"/>
        <end position="44"/>
    </location>
</feature>
<reference evidence="2 3" key="1">
    <citation type="submission" date="2019-05" db="EMBL/GenBank/DDBJ databases">
        <authorList>
            <person name="Narsing Rao M.P."/>
            <person name="Li W.J."/>
        </authorList>
    </citation>
    <scope>NUCLEOTIDE SEQUENCE [LARGE SCALE GENOMIC DNA]</scope>
    <source>
        <strain evidence="2 3">SYSU_K30003</strain>
    </source>
</reference>
<feature type="transmembrane region" description="Helical" evidence="1">
    <location>
        <begin position="64"/>
        <end position="83"/>
    </location>
</feature>
<name>A0A5R9G4Y8_9BACL</name>
<dbReference type="AlphaFoldDB" id="A0A5R9G4Y8"/>
<comment type="caution">
    <text evidence="2">The sequence shown here is derived from an EMBL/GenBank/DDBJ whole genome shotgun (WGS) entry which is preliminary data.</text>
</comment>
<accession>A0A5R9G4Y8</accession>
<sequence length="164" mass="19650">MHVIVAVWVTFASMLWGNWANWRKYLPTILYMPLCNLLYFYLTSDHRLWKLVPDVLLSQKGVDLLYLFIVYPPTVVLFLSNYPNERQRQIVHLLKWVFLYAGVEWIGHQTGRIVYDNGWNFGWSVFFLLFMFPMLYLHHKKPILAYGLSVLWVVFYVIVFQVPL</sequence>
<keyword evidence="3" id="KW-1185">Reference proteome</keyword>
<evidence type="ECO:0000256" key="1">
    <source>
        <dbReference type="SAM" id="Phobius"/>
    </source>
</evidence>
<dbReference type="OrthoDB" id="2628935at2"/>
<protein>
    <submittedName>
        <fullName evidence="2">Uncharacterized protein</fullName>
    </submittedName>
</protein>
<organism evidence="2 3">
    <name type="scientific">Paenibacillus antri</name>
    <dbReference type="NCBI Taxonomy" id="2582848"/>
    <lineage>
        <taxon>Bacteria</taxon>
        <taxon>Bacillati</taxon>
        <taxon>Bacillota</taxon>
        <taxon>Bacilli</taxon>
        <taxon>Bacillales</taxon>
        <taxon>Paenibacillaceae</taxon>
        <taxon>Paenibacillus</taxon>
    </lineage>
</organism>
<dbReference type="EMBL" id="VCIW01000009">
    <property type="protein sequence ID" value="TLS51437.1"/>
    <property type="molecule type" value="Genomic_DNA"/>
</dbReference>
<gene>
    <name evidence="2" type="ORF">FE782_15105</name>
</gene>
<dbReference type="NCBIfam" id="NF041644">
    <property type="entry name" value="CBO0543_fam"/>
    <property type="match status" value="1"/>
</dbReference>
<dbReference type="Proteomes" id="UP000309676">
    <property type="component" value="Unassembled WGS sequence"/>
</dbReference>
<evidence type="ECO:0000313" key="3">
    <source>
        <dbReference type="Proteomes" id="UP000309676"/>
    </source>
</evidence>
<feature type="transmembrane region" description="Helical" evidence="1">
    <location>
        <begin position="119"/>
        <end position="136"/>
    </location>
</feature>
<keyword evidence="1" id="KW-0472">Membrane</keyword>
<feature type="transmembrane region" description="Helical" evidence="1">
    <location>
        <begin position="143"/>
        <end position="162"/>
    </location>
</feature>
<evidence type="ECO:0000313" key="2">
    <source>
        <dbReference type="EMBL" id="TLS51437.1"/>
    </source>
</evidence>
<keyword evidence="1" id="KW-0812">Transmembrane</keyword>
<dbReference type="RefSeq" id="WP_138195049.1">
    <property type="nucleotide sequence ID" value="NZ_VCIW01000009.1"/>
</dbReference>
<dbReference type="InterPro" id="IPR048147">
    <property type="entry name" value="CBO0543-like"/>
</dbReference>
<feature type="transmembrane region" description="Helical" evidence="1">
    <location>
        <begin position="90"/>
        <end position="107"/>
    </location>
</feature>
<keyword evidence="1" id="KW-1133">Transmembrane helix</keyword>
<proteinExistence type="predicted"/>